<dbReference type="Pfam" id="PF12708">
    <property type="entry name" value="Pect-lyase_RHGA_epim"/>
    <property type="match status" value="1"/>
</dbReference>
<dbReference type="InterPro" id="IPR039448">
    <property type="entry name" value="Beta_helix"/>
</dbReference>
<dbReference type="STRING" id="390241.SAMN04488023_11821"/>
<dbReference type="Pfam" id="PF13229">
    <property type="entry name" value="Beta_helix"/>
    <property type="match status" value="1"/>
</dbReference>
<organism evidence="3 4">
    <name type="scientific">Pedobacter rhizosphaerae</name>
    <dbReference type="NCBI Taxonomy" id="390241"/>
    <lineage>
        <taxon>Bacteria</taxon>
        <taxon>Pseudomonadati</taxon>
        <taxon>Bacteroidota</taxon>
        <taxon>Sphingobacteriia</taxon>
        <taxon>Sphingobacteriales</taxon>
        <taxon>Sphingobacteriaceae</taxon>
        <taxon>Pedobacter</taxon>
    </lineage>
</organism>
<dbReference type="RefSeq" id="WP_090885616.1">
    <property type="nucleotide sequence ID" value="NZ_FOGG01000018.1"/>
</dbReference>
<dbReference type="SMART" id="SM00710">
    <property type="entry name" value="PbH1"/>
    <property type="match status" value="8"/>
</dbReference>
<accession>A0A1H9SHB7</accession>
<dbReference type="InterPro" id="IPR006626">
    <property type="entry name" value="PbH1"/>
</dbReference>
<evidence type="ECO:0000313" key="4">
    <source>
        <dbReference type="Proteomes" id="UP000199572"/>
    </source>
</evidence>
<dbReference type="Gene3D" id="2.160.20.10">
    <property type="entry name" value="Single-stranded right-handed beta-helix, Pectin lyase-like"/>
    <property type="match status" value="1"/>
</dbReference>
<sequence length="520" mass="56614">MIKLFFIAYSILALLSCTKRSSVSESVSLNDDEILNHPFYAYNLKGDGLTDDTEGLQKLLNDSSQVFLQAGTYIINKTINLKANTKLFGQKGTIIKGGNSMVGTLLNNGRYFYAENADHSLIRNITFSPSESPFHFQEWNNACVYIQNTQGFEVRQCQFDFNLPYGKLGMEAVWVSGTSSRNNVIRQNNINTLGVRYAENGADSTLVDSNTLIKSYGNALTATGNHPSDRIVGCKVLKNTISNAGRMGIEDWGNTLGTLIQDNHISETGSDPKQAEDGIALSAVGVITAVVKNTITASKLYAIEVRGNYGVVVSGNDISSNPNSTGIILNYTFAVPEANLPVSKIENNKISDSKIGIHIFGDYESNARIVKNQLTDNTVKGISVESGAENYLLELENNTYQFSVPNTEDRFAIFTYTKHAPGTVNQLLQLKGDTIRFSKSAAEGRGVDFGLVIRTDKAKIENLNVEANNNRNANGIPVNAITAFGAKPLNAIFNNNVVLGGNIDLQGFVNPVLNGNNFQE</sequence>
<dbReference type="EMBL" id="FOGG01000018">
    <property type="protein sequence ID" value="SER84351.1"/>
    <property type="molecule type" value="Genomic_DNA"/>
</dbReference>
<feature type="domain" description="Rhamnogalacturonase A/B/Epimerase-like pectate lyase" evidence="1">
    <location>
        <begin position="42"/>
        <end position="224"/>
    </location>
</feature>
<dbReference type="SUPFAM" id="SSF51126">
    <property type="entry name" value="Pectin lyase-like"/>
    <property type="match status" value="2"/>
</dbReference>
<keyword evidence="4" id="KW-1185">Reference proteome</keyword>
<gene>
    <name evidence="3" type="ORF">SAMN04488023_11821</name>
</gene>
<protein>
    <submittedName>
        <fullName evidence="3">Right handed beta helix region</fullName>
    </submittedName>
</protein>
<evidence type="ECO:0000313" key="3">
    <source>
        <dbReference type="EMBL" id="SER84351.1"/>
    </source>
</evidence>
<dbReference type="InterPro" id="IPR024535">
    <property type="entry name" value="RHGA/B-epi-like_pectate_lyase"/>
</dbReference>
<dbReference type="AlphaFoldDB" id="A0A1H9SHB7"/>
<dbReference type="InterPro" id="IPR012334">
    <property type="entry name" value="Pectin_lyas_fold"/>
</dbReference>
<evidence type="ECO:0000259" key="1">
    <source>
        <dbReference type="Pfam" id="PF12708"/>
    </source>
</evidence>
<dbReference type="OrthoDB" id="743208at2"/>
<name>A0A1H9SHB7_9SPHI</name>
<proteinExistence type="predicted"/>
<dbReference type="Proteomes" id="UP000199572">
    <property type="component" value="Unassembled WGS sequence"/>
</dbReference>
<dbReference type="InterPro" id="IPR011050">
    <property type="entry name" value="Pectin_lyase_fold/virulence"/>
</dbReference>
<feature type="domain" description="Right handed beta helix" evidence="2">
    <location>
        <begin position="234"/>
        <end position="392"/>
    </location>
</feature>
<evidence type="ECO:0000259" key="2">
    <source>
        <dbReference type="Pfam" id="PF13229"/>
    </source>
</evidence>
<dbReference type="PROSITE" id="PS51257">
    <property type="entry name" value="PROKAR_LIPOPROTEIN"/>
    <property type="match status" value="1"/>
</dbReference>
<reference evidence="3 4" key="1">
    <citation type="submission" date="2016-10" db="EMBL/GenBank/DDBJ databases">
        <authorList>
            <person name="de Groot N.N."/>
        </authorList>
    </citation>
    <scope>NUCLEOTIDE SEQUENCE [LARGE SCALE GENOMIC DNA]</scope>
    <source>
        <strain evidence="3 4">DSM 18610</strain>
    </source>
</reference>